<dbReference type="SUPFAM" id="SSF53448">
    <property type="entry name" value="Nucleotide-diphospho-sugar transferases"/>
    <property type="match status" value="1"/>
</dbReference>
<comment type="caution">
    <text evidence="2">The sequence shown here is derived from an EMBL/GenBank/DDBJ whole genome shotgun (WGS) entry which is preliminary data.</text>
</comment>
<dbReference type="AlphaFoldDB" id="A0A8J3RW38"/>
<dbReference type="Proteomes" id="UP000655044">
    <property type="component" value="Unassembled WGS sequence"/>
</dbReference>
<dbReference type="InterPro" id="IPR001173">
    <property type="entry name" value="Glyco_trans_2-like"/>
</dbReference>
<evidence type="ECO:0000259" key="1">
    <source>
        <dbReference type="Pfam" id="PF00535"/>
    </source>
</evidence>
<accession>A0A8J3RW38</accession>
<dbReference type="Pfam" id="PF00535">
    <property type="entry name" value="Glycos_transf_2"/>
    <property type="match status" value="1"/>
</dbReference>
<reference evidence="2" key="1">
    <citation type="submission" date="2021-01" db="EMBL/GenBank/DDBJ databases">
        <title>Whole genome shotgun sequence of Planobispora rosea NBRC 15558.</title>
        <authorList>
            <person name="Komaki H."/>
            <person name="Tamura T."/>
        </authorList>
    </citation>
    <scope>NUCLEOTIDE SEQUENCE</scope>
    <source>
        <strain evidence="2">NBRC 15558</strain>
    </source>
</reference>
<dbReference type="InterPro" id="IPR029044">
    <property type="entry name" value="Nucleotide-diphossugar_trans"/>
</dbReference>
<dbReference type="GO" id="GO:0016740">
    <property type="term" value="F:transferase activity"/>
    <property type="evidence" value="ECO:0007669"/>
    <property type="project" value="UniProtKB-KW"/>
</dbReference>
<dbReference type="EMBL" id="BOOI01000021">
    <property type="protein sequence ID" value="GIH84176.1"/>
    <property type="molecule type" value="Genomic_DNA"/>
</dbReference>
<gene>
    <name evidence="2" type="ORF">Pro02_25840</name>
</gene>
<proteinExistence type="predicted"/>
<protein>
    <submittedName>
        <fullName evidence="2">Glycosyl transferase</fullName>
    </submittedName>
</protein>
<keyword evidence="3" id="KW-1185">Reference proteome</keyword>
<keyword evidence="2" id="KW-0808">Transferase</keyword>
<dbReference type="OrthoDB" id="153025at2"/>
<dbReference type="InterPro" id="IPR050834">
    <property type="entry name" value="Glycosyltransf_2"/>
</dbReference>
<name>A0A8J3RW38_PLARO</name>
<dbReference type="Gene3D" id="3.90.550.10">
    <property type="entry name" value="Spore Coat Polysaccharide Biosynthesis Protein SpsA, Chain A"/>
    <property type="match status" value="1"/>
</dbReference>
<sequence>MVSAPSVTVVVATRDRPYLLRRAVTAILGQQYPGEIHVVVVFDQSDPVEPGVECPPGRSLRVTVNDRTPGLAGSRNTGIALARTDYVAFCDDDDEWLPGKLRAQVELLAAEGGVAAGTGIEIRSRGTVSPRPGPERPVTHRDLLRDRVFTLNGSNLLIDRKVLTERVGPVDENLPGSYAEDYDLLLRIAKLGPIHCVRQPLVAINWQGSFFARRFPMIADALTHLLAKHPEFATDPIGIARIEGQIAFYRAAAGQYGEAWRWARRSIRHNWRERRTYLALLVASRLTSGQRVLALLNARGRGI</sequence>
<organism evidence="2 3">
    <name type="scientific">Planobispora rosea</name>
    <dbReference type="NCBI Taxonomy" id="35762"/>
    <lineage>
        <taxon>Bacteria</taxon>
        <taxon>Bacillati</taxon>
        <taxon>Actinomycetota</taxon>
        <taxon>Actinomycetes</taxon>
        <taxon>Streptosporangiales</taxon>
        <taxon>Streptosporangiaceae</taxon>
        <taxon>Planobispora</taxon>
    </lineage>
</organism>
<dbReference type="PANTHER" id="PTHR43685">
    <property type="entry name" value="GLYCOSYLTRANSFERASE"/>
    <property type="match status" value="1"/>
</dbReference>
<feature type="domain" description="Glycosyltransferase 2-like" evidence="1">
    <location>
        <begin position="8"/>
        <end position="153"/>
    </location>
</feature>
<evidence type="ECO:0000313" key="3">
    <source>
        <dbReference type="Proteomes" id="UP000655044"/>
    </source>
</evidence>
<dbReference type="CDD" id="cd00761">
    <property type="entry name" value="Glyco_tranf_GTA_type"/>
    <property type="match status" value="1"/>
</dbReference>
<dbReference type="PANTHER" id="PTHR43685:SF2">
    <property type="entry name" value="GLYCOSYLTRANSFERASE 2-LIKE DOMAIN-CONTAINING PROTEIN"/>
    <property type="match status" value="1"/>
</dbReference>
<evidence type="ECO:0000313" key="2">
    <source>
        <dbReference type="EMBL" id="GIH84176.1"/>
    </source>
</evidence>